<evidence type="ECO:0000313" key="6">
    <source>
        <dbReference type="Proteomes" id="UP001343257"/>
    </source>
</evidence>
<dbReference type="InterPro" id="IPR046335">
    <property type="entry name" value="LacI/GalR-like_sensor"/>
</dbReference>
<dbReference type="Pfam" id="PF13377">
    <property type="entry name" value="Peripla_BP_3"/>
    <property type="match status" value="1"/>
</dbReference>
<dbReference type="CDD" id="cd01392">
    <property type="entry name" value="HTH_LacI"/>
    <property type="match status" value="1"/>
</dbReference>
<dbReference type="SUPFAM" id="SSF53822">
    <property type="entry name" value="Periplasmic binding protein-like I"/>
    <property type="match status" value="1"/>
</dbReference>
<feature type="domain" description="HTH lacI-type" evidence="4">
    <location>
        <begin position="2"/>
        <end position="56"/>
    </location>
</feature>
<dbReference type="Proteomes" id="UP001343257">
    <property type="component" value="Unassembled WGS sequence"/>
</dbReference>
<accession>A0ABU6PRU8</accession>
<keyword evidence="6" id="KW-1185">Reference proteome</keyword>
<evidence type="ECO:0000256" key="2">
    <source>
        <dbReference type="ARBA" id="ARBA00023125"/>
    </source>
</evidence>
<organism evidence="5 6">
    <name type="scientific">Paenibacillus chibensis</name>
    <dbReference type="NCBI Taxonomy" id="59846"/>
    <lineage>
        <taxon>Bacteria</taxon>
        <taxon>Bacillati</taxon>
        <taxon>Bacillota</taxon>
        <taxon>Bacilli</taxon>
        <taxon>Bacillales</taxon>
        <taxon>Paenibacillaceae</taxon>
        <taxon>Paenibacillus</taxon>
    </lineage>
</organism>
<proteinExistence type="predicted"/>
<dbReference type="CDD" id="cd06267">
    <property type="entry name" value="PBP1_LacI_sugar_binding-like"/>
    <property type="match status" value="1"/>
</dbReference>
<evidence type="ECO:0000313" key="5">
    <source>
        <dbReference type="EMBL" id="MED5017601.1"/>
    </source>
</evidence>
<dbReference type="SUPFAM" id="SSF47413">
    <property type="entry name" value="lambda repressor-like DNA-binding domains"/>
    <property type="match status" value="1"/>
</dbReference>
<dbReference type="PANTHER" id="PTHR30146:SF109">
    <property type="entry name" value="HTH-TYPE TRANSCRIPTIONAL REGULATOR GALS"/>
    <property type="match status" value="1"/>
</dbReference>
<keyword evidence="3" id="KW-0804">Transcription</keyword>
<reference evidence="5 6" key="1">
    <citation type="submission" date="2023-03" db="EMBL/GenBank/DDBJ databases">
        <title>Bacillus Genome Sequencing.</title>
        <authorList>
            <person name="Dunlap C."/>
        </authorList>
    </citation>
    <scope>NUCLEOTIDE SEQUENCE [LARGE SCALE GENOMIC DNA]</scope>
    <source>
        <strain evidence="5 6">NRS-52</strain>
    </source>
</reference>
<evidence type="ECO:0000256" key="1">
    <source>
        <dbReference type="ARBA" id="ARBA00023015"/>
    </source>
</evidence>
<dbReference type="InterPro" id="IPR000843">
    <property type="entry name" value="HTH_LacI"/>
</dbReference>
<dbReference type="GO" id="GO:0003677">
    <property type="term" value="F:DNA binding"/>
    <property type="evidence" value="ECO:0007669"/>
    <property type="project" value="UniProtKB-KW"/>
</dbReference>
<dbReference type="Gene3D" id="3.40.50.2300">
    <property type="match status" value="2"/>
</dbReference>
<keyword evidence="1" id="KW-0805">Transcription regulation</keyword>
<protein>
    <submittedName>
        <fullName evidence="5">LacI family DNA-binding transcriptional regulator</fullName>
    </submittedName>
</protein>
<dbReference type="InterPro" id="IPR028082">
    <property type="entry name" value="Peripla_BP_I"/>
</dbReference>
<evidence type="ECO:0000259" key="4">
    <source>
        <dbReference type="PROSITE" id="PS50932"/>
    </source>
</evidence>
<dbReference type="SMART" id="SM00354">
    <property type="entry name" value="HTH_LACI"/>
    <property type="match status" value="1"/>
</dbReference>
<dbReference type="PROSITE" id="PS50932">
    <property type="entry name" value="HTH_LACI_2"/>
    <property type="match status" value="1"/>
</dbReference>
<dbReference type="Pfam" id="PF00356">
    <property type="entry name" value="LacI"/>
    <property type="match status" value="1"/>
</dbReference>
<dbReference type="PRINTS" id="PR00036">
    <property type="entry name" value="HTHLACI"/>
</dbReference>
<keyword evidence="2 5" id="KW-0238">DNA-binding</keyword>
<gene>
    <name evidence="5" type="ORF">P9847_09835</name>
</gene>
<evidence type="ECO:0000256" key="3">
    <source>
        <dbReference type="ARBA" id="ARBA00023163"/>
    </source>
</evidence>
<dbReference type="EMBL" id="JARTLD010000025">
    <property type="protein sequence ID" value="MED5017601.1"/>
    <property type="molecule type" value="Genomic_DNA"/>
</dbReference>
<dbReference type="RefSeq" id="WP_328277373.1">
    <property type="nucleotide sequence ID" value="NZ_JARTLD010000025.1"/>
</dbReference>
<name>A0ABU6PRU8_9BACL</name>
<comment type="caution">
    <text evidence="5">The sequence shown here is derived from an EMBL/GenBank/DDBJ whole genome shotgun (WGS) entry which is preliminary data.</text>
</comment>
<dbReference type="InterPro" id="IPR010982">
    <property type="entry name" value="Lambda_DNA-bd_dom_sf"/>
</dbReference>
<sequence>MTTIKDVAKKLGVSVSTVSRAMNNHPDIRPETKQEVLEAMKELNYTPNAVARSLIQRRSYTIGLMMPDITDPFLSAMAQGIEEVLSDDGYQVVYGNTSRSREKEESFLLSAAQRKMDGLIITSDFMDSEMIQLLKNLDIPVVFLRRRPPAELEMPFVDVDHYQGSCKAVEYLLSLHHEHIGFIGMPEYSYTGQERYRAYRDTMNKHGIDIHPEGIVFGARSYEGGFQAMAQLASAYSQMTAVFAANDILAIGALEWLAEQKVSVPGQMSIVGFDNLEVSNLHWIKLTTVAQPRKEMGRRAAELLMTMIQTKGSKGSSILFDTELIIRNTCQSHT</sequence>
<dbReference type="Gene3D" id="1.10.260.40">
    <property type="entry name" value="lambda repressor-like DNA-binding domains"/>
    <property type="match status" value="1"/>
</dbReference>
<dbReference type="PANTHER" id="PTHR30146">
    <property type="entry name" value="LACI-RELATED TRANSCRIPTIONAL REPRESSOR"/>
    <property type="match status" value="1"/>
</dbReference>